<keyword evidence="4" id="KW-1185">Reference proteome</keyword>
<proteinExistence type="predicted"/>
<dbReference type="Gene3D" id="3.30.420.10">
    <property type="entry name" value="Ribonuclease H-like superfamily/Ribonuclease H"/>
    <property type="match status" value="1"/>
</dbReference>
<dbReference type="Proteomes" id="UP000887013">
    <property type="component" value="Unassembled WGS sequence"/>
</dbReference>
<dbReference type="PROSITE" id="PS50994">
    <property type="entry name" value="INTEGRASE"/>
    <property type="match status" value="1"/>
</dbReference>
<evidence type="ECO:0000313" key="3">
    <source>
        <dbReference type="EMBL" id="GFS36167.1"/>
    </source>
</evidence>
<dbReference type="EMBL" id="BMAW01042800">
    <property type="protein sequence ID" value="GFS36167.1"/>
    <property type="molecule type" value="Genomic_DNA"/>
</dbReference>
<dbReference type="InterPro" id="IPR039537">
    <property type="entry name" value="Retrotran_Ty1/copia-like"/>
</dbReference>
<protein>
    <submittedName>
        <fullName evidence="3">Retrovirus-related pol polyprotein from transposon tnt 1-94</fullName>
    </submittedName>
</protein>
<feature type="compositionally biased region" description="Basic and acidic residues" evidence="1">
    <location>
        <begin position="102"/>
        <end position="111"/>
    </location>
</feature>
<feature type="domain" description="Integrase catalytic" evidence="2">
    <location>
        <begin position="1"/>
        <end position="107"/>
    </location>
</feature>
<dbReference type="InterPro" id="IPR036397">
    <property type="entry name" value="RNaseH_sf"/>
</dbReference>
<dbReference type="GO" id="GO:0003676">
    <property type="term" value="F:nucleic acid binding"/>
    <property type="evidence" value="ECO:0007669"/>
    <property type="project" value="InterPro"/>
</dbReference>
<reference evidence="3" key="1">
    <citation type="submission" date="2020-08" db="EMBL/GenBank/DDBJ databases">
        <title>Multicomponent nature underlies the extraordinary mechanical properties of spider dragline silk.</title>
        <authorList>
            <person name="Kono N."/>
            <person name="Nakamura H."/>
            <person name="Mori M."/>
            <person name="Yoshida Y."/>
            <person name="Ohtoshi R."/>
            <person name="Malay A.D."/>
            <person name="Moran D.A.P."/>
            <person name="Tomita M."/>
            <person name="Numata K."/>
            <person name="Arakawa K."/>
        </authorList>
    </citation>
    <scope>NUCLEOTIDE SEQUENCE</scope>
</reference>
<dbReference type="InterPro" id="IPR001584">
    <property type="entry name" value="Integrase_cat-core"/>
</dbReference>
<accession>A0A8X6IBJ1</accession>
<gene>
    <name evidence="3" type="primary">RF55_15072</name>
    <name evidence="3" type="ORF">NPIL_265721</name>
</gene>
<dbReference type="OrthoDB" id="413361at2759"/>
<feature type="region of interest" description="Disordered" evidence="1">
    <location>
        <begin position="80"/>
        <end position="136"/>
    </location>
</feature>
<evidence type="ECO:0000313" key="4">
    <source>
        <dbReference type="Proteomes" id="UP000887013"/>
    </source>
</evidence>
<comment type="caution">
    <text evidence="3">The sequence shown here is derived from an EMBL/GenBank/DDBJ whole genome shotgun (WGS) entry which is preliminary data.</text>
</comment>
<dbReference type="InterPro" id="IPR012337">
    <property type="entry name" value="RNaseH-like_sf"/>
</dbReference>
<sequence>MVKEVLSDGGGEIINSTVKSVLKNSGISFRMSMPYTPQQNGAAECENRTIVESARSMIYATNLHLKLWAEAVNTCAPDVSSTDIQNSDKEIVKKPLQTPDPDVAKKKKMEEICSAEDTEETLAQQSSRNLHDISIL</sequence>
<evidence type="ECO:0000259" key="2">
    <source>
        <dbReference type="PROSITE" id="PS50994"/>
    </source>
</evidence>
<dbReference type="GO" id="GO:0015074">
    <property type="term" value="P:DNA integration"/>
    <property type="evidence" value="ECO:0007669"/>
    <property type="project" value="InterPro"/>
</dbReference>
<dbReference type="SUPFAM" id="SSF53098">
    <property type="entry name" value="Ribonuclease H-like"/>
    <property type="match status" value="1"/>
</dbReference>
<evidence type="ECO:0000256" key="1">
    <source>
        <dbReference type="SAM" id="MobiDB-lite"/>
    </source>
</evidence>
<dbReference type="AlphaFoldDB" id="A0A8X6IBJ1"/>
<dbReference type="PANTHER" id="PTHR42648:SF28">
    <property type="entry name" value="TRANSPOSON-ENCODED PROTEIN WITH RIBONUCLEASE H-LIKE AND RETROVIRUS ZINC FINGER-LIKE DOMAINS"/>
    <property type="match status" value="1"/>
</dbReference>
<dbReference type="PANTHER" id="PTHR42648">
    <property type="entry name" value="TRANSPOSASE, PUTATIVE-RELATED"/>
    <property type="match status" value="1"/>
</dbReference>
<organism evidence="3 4">
    <name type="scientific">Nephila pilipes</name>
    <name type="common">Giant wood spider</name>
    <name type="synonym">Nephila maculata</name>
    <dbReference type="NCBI Taxonomy" id="299642"/>
    <lineage>
        <taxon>Eukaryota</taxon>
        <taxon>Metazoa</taxon>
        <taxon>Ecdysozoa</taxon>
        <taxon>Arthropoda</taxon>
        <taxon>Chelicerata</taxon>
        <taxon>Arachnida</taxon>
        <taxon>Araneae</taxon>
        <taxon>Araneomorphae</taxon>
        <taxon>Entelegynae</taxon>
        <taxon>Araneoidea</taxon>
        <taxon>Nephilidae</taxon>
        <taxon>Nephila</taxon>
    </lineage>
</organism>
<name>A0A8X6IBJ1_NEPPI</name>